<accession>A0ABU8W9Y9</accession>
<dbReference type="RefSeq" id="WP_340367885.1">
    <property type="nucleotide sequence ID" value="NZ_JBBKZV010000043.1"/>
</dbReference>
<comment type="similarity">
    <text evidence="1">Belongs to the protein-tyrosine phosphatase family.</text>
</comment>
<protein>
    <submittedName>
        <fullName evidence="4">Tyrosine-protein phosphatase</fullName>
    </submittedName>
</protein>
<keyword evidence="5" id="KW-1185">Reference proteome</keyword>
<evidence type="ECO:0000256" key="1">
    <source>
        <dbReference type="ARBA" id="ARBA00009580"/>
    </source>
</evidence>
<evidence type="ECO:0000259" key="3">
    <source>
        <dbReference type="PROSITE" id="PS50056"/>
    </source>
</evidence>
<feature type="region of interest" description="Disordered" evidence="2">
    <location>
        <begin position="1"/>
        <end position="39"/>
    </location>
</feature>
<dbReference type="EMBL" id="JBBKZV010000043">
    <property type="protein sequence ID" value="MEJ8826850.1"/>
    <property type="molecule type" value="Genomic_DNA"/>
</dbReference>
<dbReference type="Proteomes" id="UP001363010">
    <property type="component" value="Unassembled WGS sequence"/>
</dbReference>
<dbReference type="SUPFAM" id="SSF52799">
    <property type="entry name" value="(Phosphotyrosine protein) phosphatases II"/>
    <property type="match status" value="1"/>
</dbReference>
<sequence length="200" mass="23100">MKRHSRRHSSMVDARPGSWAERLHRHPSGTGPENLHRITPTLYRSGQPRREDVPTIEALGIRTVLSFRSFNSDDRAFRDHPGIVRRRVRIDTWSINDDEVLRALIAIREAERKGPVLVHCWHGADRTGVVVALYRMVVQGWSKDAARHEMFRGGYGYHTLWRNIPRYLERVDVEAMRRAFVAADTAASEPIDEAAALRRY</sequence>
<feature type="domain" description="Tyrosine specific protein phosphatases" evidence="3">
    <location>
        <begin position="98"/>
        <end position="136"/>
    </location>
</feature>
<dbReference type="PROSITE" id="PS00383">
    <property type="entry name" value="TYR_PHOSPHATASE_1"/>
    <property type="match status" value="1"/>
</dbReference>
<dbReference type="InterPro" id="IPR004861">
    <property type="entry name" value="Siw14-like"/>
</dbReference>
<evidence type="ECO:0000313" key="5">
    <source>
        <dbReference type="Proteomes" id="UP001363010"/>
    </source>
</evidence>
<reference evidence="4 5" key="1">
    <citation type="submission" date="2024-03" db="EMBL/GenBank/DDBJ databases">
        <title>Novel species of the genus Variovorax.</title>
        <authorList>
            <person name="Liu Q."/>
            <person name="Xin Y.-H."/>
        </authorList>
    </citation>
    <scope>NUCLEOTIDE SEQUENCE [LARGE SCALE GENOMIC DNA]</scope>
    <source>
        <strain evidence="4 5">KACC 18501</strain>
    </source>
</reference>
<dbReference type="InterPro" id="IPR016130">
    <property type="entry name" value="Tyr_Pase_AS"/>
</dbReference>
<dbReference type="Gene3D" id="3.90.190.10">
    <property type="entry name" value="Protein tyrosine phosphatase superfamily"/>
    <property type="match status" value="1"/>
</dbReference>
<dbReference type="PROSITE" id="PS50056">
    <property type="entry name" value="TYR_PHOSPHATASE_2"/>
    <property type="match status" value="1"/>
</dbReference>
<dbReference type="Pfam" id="PF03162">
    <property type="entry name" value="Y_phosphatase2"/>
    <property type="match status" value="1"/>
</dbReference>
<proteinExistence type="inferred from homology"/>
<organism evidence="4 5">
    <name type="scientific">Variovorax humicola</name>
    <dbReference type="NCBI Taxonomy" id="1769758"/>
    <lineage>
        <taxon>Bacteria</taxon>
        <taxon>Pseudomonadati</taxon>
        <taxon>Pseudomonadota</taxon>
        <taxon>Betaproteobacteria</taxon>
        <taxon>Burkholderiales</taxon>
        <taxon>Comamonadaceae</taxon>
        <taxon>Variovorax</taxon>
    </lineage>
</organism>
<comment type="caution">
    <text evidence="4">The sequence shown here is derived from an EMBL/GenBank/DDBJ whole genome shotgun (WGS) entry which is preliminary data.</text>
</comment>
<dbReference type="InterPro" id="IPR029021">
    <property type="entry name" value="Prot-tyrosine_phosphatase-like"/>
</dbReference>
<evidence type="ECO:0000313" key="4">
    <source>
        <dbReference type="EMBL" id="MEJ8826850.1"/>
    </source>
</evidence>
<dbReference type="PANTHER" id="PTHR31126:SF72">
    <property type="entry name" value="DUAL SPECIFICITY PROTEIN PHOSPHATASE TPBA"/>
    <property type="match status" value="1"/>
</dbReference>
<dbReference type="PANTHER" id="PTHR31126">
    <property type="entry name" value="TYROSINE-PROTEIN PHOSPHATASE"/>
    <property type="match status" value="1"/>
</dbReference>
<evidence type="ECO:0000256" key="2">
    <source>
        <dbReference type="SAM" id="MobiDB-lite"/>
    </source>
</evidence>
<gene>
    <name evidence="4" type="ORF">WKW80_33430</name>
</gene>
<dbReference type="InterPro" id="IPR000387">
    <property type="entry name" value="Tyr_Pase_dom"/>
</dbReference>
<name>A0ABU8W9Y9_9BURK</name>